<keyword evidence="1" id="KW-0813">Transport</keyword>
<evidence type="ECO:0000259" key="6">
    <source>
        <dbReference type="Pfam" id="PF16905"/>
    </source>
</evidence>
<dbReference type="Pfam" id="PF16905">
    <property type="entry name" value="GPHH"/>
    <property type="match status" value="1"/>
</dbReference>
<dbReference type="AlphaFoldDB" id="A0A8T1X1U4"/>
<evidence type="ECO:0000313" key="8">
    <source>
        <dbReference type="Proteomes" id="UP000693981"/>
    </source>
</evidence>
<protein>
    <recommendedName>
        <fullName evidence="6">Voltage-dependent L-type calcium channel IQ-associated domain-containing protein</fullName>
    </recommendedName>
</protein>
<proteinExistence type="predicted"/>
<gene>
    <name evidence="7" type="ORF">PHYBOEH_011976</name>
</gene>
<evidence type="ECO:0000313" key="7">
    <source>
        <dbReference type="EMBL" id="KAG7397909.1"/>
    </source>
</evidence>
<keyword evidence="3" id="KW-0406">Ion transport</keyword>
<dbReference type="InterPro" id="IPR031649">
    <property type="entry name" value="GPHH_dom"/>
</dbReference>
<dbReference type="Proteomes" id="UP000693981">
    <property type="component" value="Unassembled WGS sequence"/>
</dbReference>
<dbReference type="OrthoDB" id="431720at2759"/>
<keyword evidence="8" id="KW-1185">Reference proteome</keyword>
<comment type="caution">
    <text evidence="7">The sequence shown here is derived from an EMBL/GenBank/DDBJ whole genome shotgun (WGS) entry which is preliminary data.</text>
</comment>
<keyword evidence="2" id="KW-0677">Repeat</keyword>
<reference evidence="7" key="1">
    <citation type="submission" date="2021-02" db="EMBL/GenBank/DDBJ databases">
        <authorList>
            <person name="Palmer J.M."/>
        </authorList>
    </citation>
    <scope>NUCLEOTIDE SEQUENCE</scope>
    <source>
        <strain evidence="7">SCRP23</strain>
    </source>
</reference>
<organism evidence="7 8">
    <name type="scientific">Phytophthora boehmeriae</name>
    <dbReference type="NCBI Taxonomy" id="109152"/>
    <lineage>
        <taxon>Eukaryota</taxon>
        <taxon>Sar</taxon>
        <taxon>Stramenopiles</taxon>
        <taxon>Oomycota</taxon>
        <taxon>Peronosporomycetes</taxon>
        <taxon>Peronosporales</taxon>
        <taxon>Peronosporaceae</taxon>
        <taxon>Phytophthora</taxon>
    </lineage>
</organism>
<dbReference type="EMBL" id="JAGDFL010000096">
    <property type="protein sequence ID" value="KAG7397909.1"/>
    <property type="molecule type" value="Genomic_DNA"/>
</dbReference>
<feature type="region of interest" description="Disordered" evidence="5">
    <location>
        <begin position="160"/>
        <end position="186"/>
    </location>
</feature>
<feature type="compositionally biased region" description="Polar residues" evidence="5">
    <location>
        <begin position="175"/>
        <end position="186"/>
    </location>
</feature>
<evidence type="ECO:0000256" key="3">
    <source>
        <dbReference type="ARBA" id="ARBA00023065"/>
    </source>
</evidence>
<accession>A0A8T1X1U4</accession>
<name>A0A8T1X1U4_9STRA</name>
<evidence type="ECO:0000256" key="4">
    <source>
        <dbReference type="ARBA" id="ARBA00023303"/>
    </source>
</evidence>
<feature type="domain" description="Voltage-dependent L-type calcium channel IQ-associated" evidence="6">
    <location>
        <begin position="5"/>
        <end position="41"/>
    </location>
</feature>
<sequence length="186" mass="20890">MYYENFVATWSTFDPDATGTIQWHLLPKLIQELDEPLGYGKIKGVPAKEIAAFIDSLDVAMFNGNQIFFHDVARKLGKSVLDAVSESTVPELPNTIAATQKWRVLMKGGKFRTVERYHLKHLNASVLLHDAVRSLIFREELRAQVQKFTDLTSIYLSARPSPKGDGLRSRRGSIAKSSIEGSQQEL</sequence>
<keyword evidence="4" id="KW-0407">Ion channel</keyword>
<dbReference type="GO" id="GO:0022843">
    <property type="term" value="F:voltage-gated monoatomic cation channel activity"/>
    <property type="evidence" value="ECO:0007669"/>
    <property type="project" value="UniProtKB-ARBA"/>
</dbReference>
<evidence type="ECO:0000256" key="1">
    <source>
        <dbReference type="ARBA" id="ARBA00022448"/>
    </source>
</evidence>
<evidence type="ECO:0000256" key="5">
    <source>
        <dbReference type="SAM" id="MobiDB-lite"/>
    </source>
</evidence>
<evidence type="ECO:0000256" key="2">
    <source>
        <dbReference type="ARBA" id="ARBA00022737"/>
    </source>
</evidence>